<proteinExistence type="predicted"/>
<dbReference type="RefSeq" id="WP_121972849.1">
    <property type="nucleotide sequence ID" value="NZ_OOGT01000013.1"/>
</dbReference>
<feature type="chain" id="PRO_5015508242" description="SRPBCC family protein" evidence="1">
    <location>
        <begin position="21"/>
        <end position="196"/>
    </location>
</feature>
<dbReference type="Proteomes" id="UP000245974">
    <property type="component" value="Unassembled WGS sequence"/>
</dbReference>
<feature type="signal peptide" evidence="1">
    <location>
        <begin position="1"/>
        <end position="20"/>
    </location>
</feature>
<keyword evidence="3" id="KW-1185">Reference proteome</keyword>
<accession>A0A2U3MV51</accession>
<organism evidence="2 3">
    <name type="scientific">Acinetobacter stercoris</name>
    <dbReference type="NCBI Taxonomy" id="2126983"/>
    <lineage>
        <taxon>Bacteria</taxon>
        <taxon>Pseudomonadati</taxon>
        <taxon>Pseudomonadota</taxon>
        <taxon>Gammaproteobacteria</taxon>
        <taxon>Moraxellales</taxon>
        <taxon>Moraxellaceae</taxon>
        <taxon>Acinetobacter</taxon>
    </lineage>
</organism>
<dbReference type="InParanoid" id="A0A2U3MV51"/>
<dbReference type="Gene3D" id="3.30.530.20">
    <property type="match status" value="1"/>
</dbReference>
<gene>
    <name evidence="2" type="ORF">KPC_0486</name>
</gene>
<dbReference type="EMBL" id="OOGT01000013">
    <property type="protein sequence ID" value="SPL69308.1"/>
    <property type="molecule type" value="Genomic_DNA"/>
</dbReference>
<dbReference type="OrthoDB" id="6692625at2"/>
<reference evidence="3" key="1">
    <citation type="submission" date="2018-03" db="EMBL/GenBank/DDBJ databases">
        <authorList>
            <person name="Blom J."/>
        </authorList>
    </citation>
    <scope>NUCLEOTIDE SEQUENCE [LARGE SCALE GENOMIC DNA]</scope>
    <source>
        <strain evidence="3">KPC-SM-21</strain>
    </source>
</reference>
<evidence type="ECO:0008006" key="4">
    <source>
        <dbReference type="Google" id="ProtNLM"/>
    </source>
</evidence>
<evidence type="ECO:0000313" key="2">
    <source>
        <dbReference type="EMBL" id="SPL69308.1"/>
    </source>
</evidence>
<evidence type="ECO:0000313" key="3">
    <source>
        <dbReference type="Proteomes" id="UP000245974"/>
    </source>
</evidence>
<name>A0A2U3MV51_9GAMM</name>
<keyword evidence="1" id="KW-0732">Signal</keyword>
<dbReference type="SUPFAM" id="SSF55961">
    <property type="entry name" value="Bet v1-like"/>
    <property type="match status" value="1"/>
</dbReference>
<evidence type="ECO:0000256" key="1">
    <source>
        <dbReference type="SAM" id="SignalP"/>
    </source>
</evidence>
<dbReference type="AlphaFoldDB" id="A0A2U3MV51"/>
<protein>
    <recommendedName>
        <fullName evidence="4">SRPBCC family protein</fullName>
    </recommendedName>
</protein>
<dbReference type="InterPro" id="IPR023393">
    <property type="entry name" value="START-like_dom_sf"/>
</dbReference>
<sequence length="196" mass="22621">MRRALFSVMLGMFLINSVNAELVDNTKFVNQPENSTELDYSTGGYAIVEINRPVSEVFNILTNVNIWPDINKGVTQKITPEIIQISKNTKFKETISSPIPGINDWTNEWNVDEFIPNRKFVISGLETFSSVPIYSRITYEFLEKTKSETTFKRTIEVSLDKKFIQGTTKQETEALYRFLGSQWEMANHLKNYIESK</sequence>